<dbReference type="Gramene" id="OBART11G09910.1">
    <property type="protein sequence ID" value="OBART11G09910.1"/>
    <property type="gene ID" value="OBART11G09910"/>
</dbReference>
<keyword evidence="2" id="KW-0646">Protease inhibitor</keyword>
<evidence type="ECO:0000313" key="7">
    <source>
        <dbReference type="EnsemblPlants" id="OBART11G09910.1"/>
    </source>
</evidence>
<reference evidence="7" key="1">
    <citation type="journal article" date="2009" name="Rice">
        <title>De Novo Next Generation Sequencing of Plant Genomes.</title>
        <authorList>
            <person name="Rounsley S."/>
            <person name="Marri P.R."/>
            <person name="Yu Y."/>
            <person name="He R."/>
            <person name="Sisneros N."/>
            <person name="Goicoechea J.L."/>
            <person name="Lee S.J."/>
            <person name="Angelova A."/>
            <person name="Kudrna D."/>
            <person name="Luo M."/>
            <person name="Affourtit J."/>
            <person name="Desany B."/>
            <person name="Knight J."/>
            <person name="Niazi F."/>
            <person name="Egholm M."/>
            <person name="Wing R.A."/>
        </authorList>
    </citation>
    <scope>NUCLEOTIDE SEQUENCE [LARGE SCALE GENOMIC DNA]</scope>
    <source>
        <strain evidence="7">cv. IRGC 105608</strain>
    </source>
</reference>
<dbReference type="InterPro" id="IPR023796">
    <property type="entry name" value="Serpin_dom"/>
</dbReference>
<dbReference type="GO" id="GO:0005615">
    <property type="term" value="C:extracellular space"/>
    <property type="evidence" value="ECO:0007669"/>
    <property type="project" value="InterPro"/>
</dbReference>
<dbReference type="EnsemblPlants" id="OBART11G09910.1">
    <property type="protein sequence ID" value="OBART11G09910.1"/>
    <property type="gene ID" value="OBART11G09910"/>
</dbReference>
<evidence type="ECO:0000256" key="3">
    <source>
        <dbReference type="ARBA" id="ARBA00022900"/>
    </source>
</evidence>
<keyword evidence="3" id="KW-0722">Serine protease inhibitor</keyword>
<dbReference type="PANTHER" id="PTHR11461:SF209">
    <property type="entry name" value="SERPIN-Z8-RELATED"/>
    <property type="match status" value="1"/>
</dbReference>
<accession>A0A0D3HKN5</accession>
<dbReference type="AlphaFoldDB" id="A0A0D3HKN5"/>
<feature type="domain" description="Serpin" evidence="6">
    <location>
        <begin position="12"/>
        <end position="97"/>
    </location>
</feature>
<name>A0A0D3HKN5_9ORYZ</name>
<reference evidence="7" key="2">
    <citation type="submission" date="2015-03" db="UniProtKB">
        <authorList>
            <consortium name="EnsemblPlants"/>
        </authorList>
    </citation>
    <scope>IDENTIFICATION</scope>
</reference>
<dbReference type="InterPro" id="IPR000215">
    <property type="entry name" value="Serpin_fam"/>
</dbReference>
<evidence type="ECO:0000259" key="6">
    <source>
        <dbReference type="Pfam" id="PF00079"/>
    </source>
</evidence>
<dbReference type="PaxDb" id="65489-OBART11G09910.1"/>
<dbReference type="PANTHER" id="PTHR11461">
    <property type="entry name" value="SERINE PROTEASE INHIBITOR, SERPIN"/>
    <property type="match status" value="1"/>
</dbReference>
<evidence type="ECO:0000256" key="5">
    <source>
        <dbReference type="SAM" id="MobiDB-lite"/>
    </source>
</evidence>
<dbReference type="InterPro" id="IPR042178">
    <property type="entry name" value="Serpin_sf_1"/>
</dbReference>
<dbReference type="STRING" id="65489.A0A0D3HKN5"/>
<dbReference type="Pfam" id="PF00079">
    <property type="entry name" value="Serpin"/>
    <property type="match status" value="1"/>
</dbReference>
<sequence>MATTALADRSASGGPRVAFTSGVWCDAALPLIKHAYRDAVQPYNAEAITVDFENKAGKARKQINEWTRQVTRGLINSVLPPGSIGLTTAIVLGNAIYQEEAVLPPRRRPRRAYVAVQDGFKVLKLHYSAPNLHNKPTQARPRWQQRRRPHEVRHGHLPPRRARRAAWPRGEDGVASESVWVGEFMVPKFKVSFADSVVGILGQLGLRLPFSP</sequence>
<evidence type="ECO:0000256" key="2">
    <source>
        <dbReference type="ARBA" id="ARBA00022690"/>
    </source>
</evidence>
<dbReference type="SUPFAM" id="SSF56574">
    <property type="entry name" value="Serpins"/>
    <property type="match status" value="1"/>
</dbReference>
<proteinExistence type="inferred from homology"/>
<evidence type="ECO:0000256" key="4">
    <source>
        <dbReference type="ARBA" id="ARBA00049586"/>
    </source>
</evidence>
<dbReference type="HOGENOM" id="CLU_1301354_0_0_1"/>
<comment type="similarity">
    <text evidence="1">Belongs to the serpin family.</text>
</comment>
<organism evidence="7">
    <name type="scientific">Oryza barthii</name>
    <dbReference type="NCBI Taxonomy" id="65489"/>
    <lineage>
        <taxon>Eukaryota</taxon>
        <taxon>Viridiplantae</taxon>
        <taxon>Streptophyta</taxon>
        <taxon>Embryophyta</taxon>
        <taxon>Tracheophyta</taxon>
        <taxon>Spermatophyta</taxon>
        <taxon>Magnoliopsida</taxon>
        <taxon>Liliopsida</taxon>
        <taxon>Poales</taxon>
        <taxon>Poaceae</taxon>
        <taxon>BOP clade</taxon>
        <taxon>Oryzoideae</taxon>
        <taxon>Oryzeae</taxon>
        <taxon>Oryzinae</taxon>
        <taxon>Oryza</taxon>
    </lineage>
</organism>
<dbReference type="eggNOG" id="KOG2392">
    <property type="taxonomic scope" value="Eukaryota"/>
</dbReference>
<keyword evidence="8" id="KW-1185">Reference proteome</keyword>
<comment type="function">
    <text evidence="4">Probable serine protease inhibitor.</text>
</comment>
<feature type="region of interest" description="Disordered" evidence="5">
    <location>
        <begin position="131"/>
        <end position="169"/>
    </location>
</feature>
<evidence type="ECO:0000256" key="1">
    <source>
        <dbReference type="ARBA" id="ARBA00009500"/>
    </source>
</evidence>
<dbReference type="InterPro" id="IPR036186">
    <property type="entry name" value="Serpin_sf"/>
</dbReference>
<evidence type="ECO:0000313" key="8">
    <source>
        <dbReference type="Proteomes" id="UP000026960"/>
    </source>
</evidence>
<feature type="compositionally biased region" description="Basic residues" evidence="5">
    <location>
        <begin position="143"/>
        <end position="166"/>
    </location>
</feature>
<dbReference type="Gene3D" id="3.30.497.10">
    <property type="entry name" value="Antithrombin, subunit I, domain 2"/>
    <property type="match status" value="1"/>
</dbReference>
<dbReference type="GO" id="GO:0004867">
    <property type="term" value="F:serine-type endopeptidase inhibitor activity"/>
    <property type="evidence" value="ECO:0007669"/>
    <property type="project" value="UniProtKB-KW"/>
</dbReference>
<dbReference type="Proteomes" id="UP000026960">
    <property type="component" value="Chromosome 11"/>
</dbReference>
<protein>
    <recommendedName>
        <fullName evidence="6">Serpin domain-containing protein</fullName>
    </recommendedName>
</protein>